<keyword evidence="3 6" id="KW-0812">Transmembrane</keyword>
<dbReference type="OrthoDB" id="9761531at2"/>
<evidence type="ECO:0000256" key="1">
    <source>
        <dbReference type="ARBA" id="ARBA00004651"/>
    </source>
</evidence>
<feature type="transmembrane region" description="Helical" evidence="6">
    <location>
        <begin position="346"/>
        <end position="366"/>
    </location>
</feature>
<name>A0A174B4S2_9CLOT</name>
<evidence type="ECO:0000256" key="6">
    <source>
        <dbReference type="SAM" id="Phobius"/>
    </source>
</evidence>
<evidence type="ECO:0000256" key="3">
    <source>
        <dbReference type="ARBA" id="ARBA00022692"/>
    </source>
</evidence>
<gene>
    <name evidence="8" type="ORF">ERS852470_01082</name>
</gene>
<feature type="transmembrane region" description="Helical" evidence="6">
    <location>
        <begin position="289"/>
        <end position="307"/>
    </location>
</feature>
<dbReference type="AlphaFoldDB" id="A0A174B4S2"/>
<keyword evidence="5 6" id="KW-0472">Membrane</keyword>
<feature type="transmembrane region" description="Helical" evidence="6">
    <location>
        <begin position="233"/>
        <end position="259"/>
    </location>
</feature>
<keyword evidence="2" id="KW-1003">Cell membrane</keyword>
<feature type="transmembrane region" description="Helical" evidence="6">
    <location>
        <begin position="266"/>
        <end position="283"/>
    </location>
</feature>
<dbReference type="GO" id="GO:0005886">
    <property type="term" value="C:plasma membrane"/>
    <property type="evidence" value="ECO:0007669"/>
    <property type="project" value="UniProtKB-SubCell"/>
</dbReference>
<feature type="domain" description="ComEC/Rec2-related protein" evidence="7">
    <location>
        <begin position="184"/>
        <end position="428"/>
    </location>
</feature>
<feature type="transmembrane region" description="Helical" evidence="6">
    <location>
        <begin position="201"/>
        <end position="221"/>
    </location>
</feature>
<keyword evidence="4 6" id="KW-1133">Transmembrane helix</keyword>
<comment type="subcellular location">
    <subcellularLocation>
        <location evidence="1">Cell membrane</location>
        <topology evidence="1">Multi-pass membrane protein</topology>
    </subcellularLocation>
</comment>
<sequence length="565" mass="65571">MNINKYKDLSNPLVYIFITFILSSISYEAYSKNKLMGVFYVCSFFAFILYFKGIKITILIFLFFVVALNNNIWFYSYIPKDIEAIRITNISNYYYAKGEINGRIVNLYNINQEINVGDKLIARGEFSKDINIVKGIVGDYKIEEYYIEKDDIISKFYKRREELFNKISEKLGRRKAALITSVSFGYKSELDEDHKSLMKNLGISHAISISGLHLALVYSILKRIFGVKLSLVIAFAYVLFTGAPASAVRAYIMILILNLGMVVKRNYSPLAALSLAGIIIILIKPYDIYNLGFILSFLATLGIILFSKKLNKKLYRLPNLFRSTIAISISAQILTFPIILLYFNEISLNFIIGNIIVVPFINILVVFGNCLVFFEYIPILFNFSLYICHYIIKYIDVIMYKLDSFSFGLVYLHYTIAYFYVGILVTYYFYRKGFKVFLYYPLIIGIYTFLLIYSPFLKIKYYNDGALLISYRGERVLIQTKEKVDEEKLKAVCLTNSILNDLNKIKIDNKITLTKKGENYILTTDKNEYLLFVNYEKNNNDYDIIDFRKGDINEITLFNDEVINN</sequence>
<dbReference type="InterPro" id="IPR052159">
    <property type="entry name" value="Competence_DNA_uptake"/>
</dbReference>
<evidence type="ECO:0000313" key="9">
    <source>
        <dbReference type="Proteomes" id="UP000095558"/>
    </source>
</evidence>
<dbReference type="Proteomes" id="UP000095558">
    <property type="component" value="Unassembled WGS sequence"/>
</dbReference>
<dbReference type="PANTHER" id="PTHR30619">
    <property type="entry name" value="DNA INTERNALIZATION/COMPETENCE PROTEIN COMEC/REC2"/>
    <property type="match status" value="1"/>
</dbReference>
<reference evidence="8 9" key="1">
    <citation type="submission" date="2015-09" db="EMBL/GenBank/DDBJ databases">
        <authorList>
            <consortium name="Pathogen Informatics"/>
        </authorList>
    </citation>
    <scope>NUCLEOTIDE SEQUENCE [LARGE SCALE GENOMIC DNA]</scope>
    <source>
        <strain evidence="8 9">2789STDY5834855</strain>
    </source>
</reference>
<evidence type="ECO:0000259" key="7">
    <source>
        <dbReference type="Pfam" id="PF03772"/>
    </source>
</evidence>
<dbReference type="PANTHER" id="PTHR30619:SF1">
    <property type="entry name" value="RECOMBINATION PROTEIN 2"/>
    <property type="match status" value="1"/>
</dbReference>
<organism evidence="8 9">
    <name type="scientific">Clostridium disporicum</name>
    <dbReference type="NCBI Taxonomy" id="84024"/>
    <lineage>
        <taxon>Bacteria</taxon>
        <taxon>Bacillati</taxon>
        <taxon>Bacillota</taxon>
        <taxon>Clostridia</taxon>
        <taxon>Eubacteriales</taxon>
        <taxon>Clostridiaceae</taxon>
        <taxon>Clostridium</taxon>
    </lineage>
</organism>
<dbReference type="EMBL" id="CYZV01000009">
    <property type="protein sequence ID" value="CUN94750.1"/>
    <property type="molecule type" value="Genomic_DNA"/>
</dbReference>
<proteinExistence type="predicted"/>
<feature type="transmembrane region" description="Helical" evidence="6">
    <location>
        <begin position="373"/>
        <end position="392"/>
    </location>
</feature>
<feature type="transmembrane region" description="Helical" evidence="6">
    <location>
        <begin position="412"/>
        <end position="430"/>
    </location>
</feature>
<dbReference type="InterPro" id="IPR004477">
    <property type="entry name" value="ComEC_N"/>
</dbReference>
<feature type="transmembrane region" description="Helical" evidence="6">
    <location>
        <begin position="12"/>
        <end position="30"/>
    </location>
</feature>
<feature type="transmembrane region" description="Helical" evidence="6">
    <location>
        <begin position="319"/>
        <end position="340"/>
    </location>
</feature>
<dbReference type="GeneID" id="83011321"/>
<feature type="transmembrane region" description="Helical" evidence="6">
    <location>
        <begin position="437"/>
        <end position="456"/>
    </location>
</feature>
<evidence type="ECO:0000256" key="5">
    <source>
        <dbReference type="ARBA" id="ARBA00023136"/>
    </source>
</evidence>
<dbReference type="Pfam" id="PF03772">
    <property type="entry name" value="Competence"/>
    <property type="match status" value="1"/>
</dbReference>
<evidence type="ECO:0000256" key="4">
    <source>
        <dbReference type="ARBA" id="ARBA00022989"/>
    </source>
</evidence>
<evidence type="ECO:0000313" key="8">
    <source>
        <dbReference type="EMBL" id="CUN94750.1"/>
    </source>
</evidence>
<evidence type="ECO:0000256" key="2">
    <source>
        <dbReference type="ARBA" id="ARBA00022475"/>
    </source>
</evidence>
<dbReference type="NCBIfam" id="TIGR00360">
    <property type="entry name" value="ComEC_N-term"/>
    <property type="match status" value="1"/>
</dbReference>
<dbReference type="RefSeq" id="WP_042396435.1">
    <property type="nucleotide sequence ID" value="NZ_CYYT01000011.1"/>
</dbReference>
<accession>A0A174B4S2</accession>
<protein>
    <submittedName>
        <fullName evidence="8">Competence protein</fullName>
    </submittedName>
</protein>